<dbReference type="EMBL" id="BALG01000224">
    <property type="protein sequence ID" value="GAC43581.1"/>
    <property type="molecule type" value="Genomic_DNA"/>
</dbReference>
<sequence>MFAYFKGAGASAFVATVITVLSFYFGIIEIFGKSLHGLFMALTFTIASSYVGCVLGWILLTFLNRARSIDTGAAVMLYVLLGCIFPFC</sequence>
<proteinExistence type="predicted"/>
<evidence type="ECO:0000256" key="1">
    <source>
        <dbReference type="SAM" id="Phobius"/>
    </source>
</evidence>
<evidence type="ECO:0000313" key="3">
    <source>
        <dbReference type="Proteomes" id="UP000029453"/>
    </source>
</evidence>
<feature type="transmembrane region" description="Helical" evidence="1">
    <location>
        <begin position="38"/>
        <end position="62"/>
    </location>
</feature>
<accession>M9LR11</accession>
<evidence type="ECO:0000313" key="2">
    <source>
        <dbReference type="EMBL" id="GAC43581.1"/>
    </source>
</evidence>
<organism evidence="2 3">
    <name type="scientific">Paenibacillus popilliae ATCC 14706</name>
    <dbReference type="NCBI Taxonomy" id="1212764"/>
    <lineage>
        <taxon>Bacteria</taxon>
        <taxon>Bacillati</taxon>
        <taxon>Bacillota</taxon>
        <taxon>Bacilli</taxon>
        <taxon>Bacillales</taxon>
        <taxon>Paenibacillaceae</taxon>
        <taxon>Paenibacillus</taxon>
    </lineage>
</organism>
<dbReference type="RefSeq" id="WP_006287256.1">
    <property type="nucleotide sequence ID" value="NZ_BALG01000224.1"/>
</dbReference>
<keyword evidence="1" id="KW-0812">Transmembrane</keyword>
<comment type="caution">
    <text evidence="2">The sequence shown here is derived from an EMBL/GenBank/DDBJ whole genome shotgun (WGS) entry which is preliminary data.</text>
</comment>
<reference evidence="2 3" key="1">
    <citation type="submission" date="2012-10" db="EMBL/GenBank/DDBJ databases">
        <title>Draft Genome Sequence of Paenibacillus popilliae ATCC 14706T.</title>
        <authorList>
            <person name="Iiyama K."/>
            <person name="Mori K."/>
            <person name="Mon H."/>
            <person name="Chieda Y."/>
            <person name="Lee J.M."/>
            <person name="Kusakabe T."/>
            <person name="Tashiro K."/>
            <person name="Asano S."/>
            <person name="Yasunaga-Aoki C."/>
            <person name="Shimizu S."/>
        </authorList>
    </citation>
    <scope>NUCLEOTIDE SEQUENCE [LARGE SCALE GENOMIC DNA]</scope>
    <source>
        <strain evidence="2 3">ATCC 14706</strain>
    </source>
</reference>
<keyword evidence="1" id="KW-1133">Transmembrane helix</keyword>
<protein>
    <submittedName>
        <fullName evidence="2">H+/gluconate symporter</fullName>
    </submittedName>
</protein>
<dbReference type="AlphaFoldDB" id="M9LR11"/>
<dbReference type="Proteomes" id="UP000029453">
    <property type="component" value="Unassembled WGS sequence"/>
</dbReference>
<dbReference type="OrthoDB" id="2688876at2"/>
<keyword evidence="3" id="KW-1185">Reference proteome</keyword>
<gene>
    <name evidence="2" type="ORF">PPOP_2964</name>
</gene>
<feature type="transmembrane region" description="Helical" evidence="1">
    <location>
        <begin position="12"/>
        <end position="32"/>
    </location>
</feature>
<keyword evidence="1" id="KW-0472">Membrane</keyword>
<name>M9LR11_PAEPP</name>